<organism evidence="1 2">
    <name type="scientific">Janibacter limosus</name>
    <dbReference type="NCBI Taxonomy" id="53458"/>
    <lineage>
        <taxon>Bacteria</taxon>
        <taxon>Bacillati</taxon>
        <taxon>Actinomycetota</taxon>
        <taxon>Actinomycetes</taxon>
        <taxon>Micrococcales</taxon>
        <taxon>Intrasporangiaceae</taxon>
        <taxon>Janibacter</taxon>
    </lineage>
</organism>
<gene>
    <name evidence="1" type="ORF">LP422_11860</name>
</gene>
<dbReference type="Proteomes" id="UP001059663">
    <property type="component" value="Chromosome"/>
</dbReference>
<dbReference type="EMBL" id="CP087977">
    <property type="protein sequence ID" value="UUZ43632.1"/>
    <property type="molecule type" value="Genomic_DNA"/>
</dbReference>
<protein>
    <submittedName>
        <fullName evidence="1">Uncharacterized protein</fullName>
    </submittedName>
</protein>
<name>A0AC61U1H1_9MICO</name>
<evidence type="ECO:0000313" key="2">
    <source>
        <dbReference type="Proteomes" id="UP001059663"/>
    </source>
</evidence>
<evidence type="ECO:0000313" key="1">
    <source>
        <dbReference type="EMBL" id="UUZ43632.1"/>
    </source>
</evidence>
<reference evidence="1" key="1">
    <citation type="submission" date="2021-11" db="EMBL/GenBank/DDBJ databases">
        <title>Study of the species diversity of bacterial strains isolated from a unique natural object - Shulgan-Tash cave (Bashkiria).</title>
        <authorList>
            <person name="Sazanova A.L."/>
            <person name="Chirak E.R."/>
            <person name="Safronova V.I."/>
        </authorList>
    </citation>
    <scope>NUCLEOTIDE SEQUENCE</scope>
    <source>
        <strain evidence="1">P1</strain>
    </source>
</reference>
<accession>A0AC61U1H1</accession>
<sequence>MRRRGSRERDSLDHRGGRAGRSDEDDGDEHRQHHGSSLEEGGLRPPRPPEGGHDHEEGGQGQPSAPQVRDPDACAVDGPGPATDERGHGCPDEELVGPGVGAVVDPARVQSRGVQHHHEQGGRRAEGHQHGGRVDAPADHGEEPDEEHRVDDVELLLHGQRPGVTQR</sequence>
<proteinExistence type="predicted"/>